<dbReference type="RefSeq" id="WP_286661838.1">
    <property type="nucleotide sequence ID" value="NZ_JASZYV010000004.1"/>
</dbReference>
<protein>
    <submittedName>
        <fullName evidence="3">Uncharacterized protein</fullName>
    </submittedName>
</protein>
<organism evidence="3 4">
    <name type="scientific">Variovorax dokdonensis</name>
    <dbReference type="NCBI Taxonomy" id="344883"/>
    <lineage>
        <taxon>Bacteria</taxon>
        <taxon>Pseudomonadati</taxon>
        <taxon>Pseudomonadota</taxon>
        <taxon>Betaproteobacteria</taxon>
        <taxon>Burkholderiales</taxon>
        <taxon>Comamonadaceae</taxon>
        <taxon>Variovorax</taxon>
    </lineage>
</organism>
<proteinExistence type="predicted"/>
<evidence type="ECO:0000313" key="3">
    <source>
        <dbReference type="EMBL" id="MDM0046724.1"/>
    </source>
</evidence>
<comment type="caution">
    <text evidence="3">The sequence shown here is derived from an EMBL/GenBank/DDBJ whole genome shotgun (WGS) entry which is preliminary data.</text>
</comment>
<dbReference type="Proteomes" id="UP001174908">
    <property type="component" value="Unassembled WGS sequence"/>
</dbReference>
<dbReference type="EMBL" id="JASZYV010000004">
    <property type="protein sequence ID" value="MDM0046724.1"/>
    <property type="molecule type" value="Genomic_DNA"/>
</dbReference>
<sequence length="117" mass="11666">MKTTSFLRLLASTAVLAALAGTAAAQANVDLNKPAPSQRAHTIQQPPANSVSNGIQRGTNAAGRGVAKADHATRSGIAQGSAAASRPVRGWGDSLGRKLGLGTADSGPAKGPQSEMP</sequence>
<accession>A0ABT7NFK0</accession>
<evidence type="ECO:0000313" key="4">
    <source>
        <dbReference type="Proteomes" id="UP001174908"/>
    </source>
</evidence>
<name>A0ABT7NFK0_9BURK</name>
<feature type="compositionally biased region" description="Polar residues" evidence="1">
    <location>
        <begin position="39"/>
        <end position="59"/>
    </location>
</feature>
<feature type="region of interest" description="Disordered" evidence="1">
    <location>
        <begin position="30"/>
        <end position="117"/>
    </location>
</feature>
<feature type="chain" id="PRO_5045133475" evidence="2">
    <location>
        <begin position="28"/>
        <end position="117"/>
    </location>
</feature>
<reference evidence="3" key="1">
    <citation type="submission" date="2023-06" db="EMBL/GenBank/DDBJ databases">
        <authorList>
            <person name="Jiang Y."/>
            <person name="Liu Q."/>
        </authorList>
    </citation>
    <scope>NUCLEOTIDE SEQUENCE</scope>
    <source>
        <strain evidence="3">CGMCC 1.12089</strain>
    </source>
</reference>
<gene>
    <name evidence="3" type="ORF">QTH91_19695</name>
</gene>
<evidence type="ECO:0000256" key="2">
    <source>
        <dbReference type="SAM" id="SignalP"/>
    </source>
</evidence>
<evidence type="ECO:0000256" key="1">
    <source>
        <dbReference type="SAM" id="MobiDB-lite"/>
    </source>
</evidence>
<feature type="signal peptide" evidence="2">
    <location>
        <begin position="1"/>
        <end position="27"/>
    </location>
</feature>
<keyword evidence="2" id="KW-0732">Signal</keyword>
<keyword evidence="4" id="KW-1185">Reference proteome</keyword>